<evidence type="ECO:0000313" key="1">
    <source>
        <dbReference type="EMBL" id="KKN45009.1"/>
    </source>
</evidence>
<organism evidence="1">
    <name type="scientific">marine sediment metagenome</name>
    <dbReference type="NCBI Taxonomy" id="412755"/>
    <lineage>
        <taxon>unclassified sequences</taxon>
        <taxon>metagenomes</taxon>
        <taxon>ecological metagenomes</taxon>
    </lineage>
</organism>
<comment type="caution">
    <text evidence="1">The sequence shown here is derived from an EMBL/GenBank/DDBJ whole genome shotgun (WGS) entry which is preliminary data.</text>
</comment>
<accession>A0A0F9QRA8</accession>
<protein>
    <submittedName>
        <fullName evidence="1">Uncharacterized protein</fullName>
    </submittedName>
</protein>
<reference evidence="1" key="1">
    <citation type="journal article" date="2015" name="Nature">
        <title>Complex archaea that bridge the gap between prokaryotes and eukaryotes.</title>
        <authorList>
            <person name="Spang A."/>
            <person name="Saw J.H."/>
            <person name="Jorgensen S.L."/>
            <person name="Zaremba-Niedzwiedzka K."/>
            <person name="Martijn J."/>
            <person name="Lind A.E."/>
            <person name="van Eijk R."/>
            <person name="Schleper C."/>
            <person name="Guy L."/>
            <person name="Ettema T.J."/>
        </authorList>
    </citation>
    <scope>NUCLEOTIDE SEQUENCE</scope>
</reference>
<dbReference type="AlphaFoldDB" id="A0A0F9QRA8"/>
<sequence>MPFANDCVQQGYRSLRDIKSVEVEQETSGSVDFTMRNPQTGEPIDLEAYGIQESSSSSGVFNGVKVVMKEMPEDAAYWNEIDAEIKTASAGVITIPYDDHDTRRAGIFTAQAEIWEDGVLRRFIPFFFIINPSMTHDPADRGLTLGIAEIRMTLRDTDPEGNFLLEELDFTRSEIALCIRRCIDYWNETLPPVTVYKPTNFPWRYHLSKGVAALLHQMAANHKMRNDLPYSAGGVTVQDTIKFTQYLDFYKLYWGEWVQWVKDKKYQINISGGLLTLGSGYGRWNFYR</sequence>
<gene>
    <name evidence="1" type="ORF">LCGC14_0687210</name>
</gene>
<dbReference type="EMBL" id="LAZR01001416">
    <property type="protein sequence ID" value="KKN45009.1"/>
    <property type="molecule type" value="Genomic_DNA"/>
</dbReference>
<proteinExistence type="predicted"/>
<name>A0A0F9QRA8_9ZZZZ</name>